<evidence type="ECO:0000313" key="1">
    <source>
        <dbReference type="EMBL" id="GAA0721026.1"/>
    </source>
</evidence>
<evidence type="ECO:0008006" key="3">
    <source>
        <dbReference type="Google" id="ProtNLM"/>
    </source>
</evidence>
<proteinExistence type="predicted"/>
<dbReference type="EMBL" id="BAAACF010000001">
    <property type="protein sequence ID" value="GAA0721026.1"/>
    <property type="molecule type" value="Genomic_DNA"/>
</dbReference>
<comment type="caution">
    <text evidence="1">The sequence shown here is derived from an EMBL/GenBank/DDBJ whole genome shotgun (WGS) entry which is preliminary data.</text>
</comment>
<name>A0ABP3U2W2_9CLOT</name>
<reference evidence="2" key="1">
    <citation type="journal article" date="2019" name="Int. J. Syst. Evol. Microbiol.">
        <title>The Global Catalogue of Microorganisms (GCM) 10K type strain sequencing project: providing services to taxonomists for standard genome sequencing and annotation.</title>
        <authorList>
            <consortium name="The Broad Institute Genomics Platform"/>
            <consortium name="The Broad Institute Genome Sequencing Center for Infectious Disease"/>
            <person name="Wu L."/>
            <person name="Ma J."/>
        </authorList>
    </citation>
    <scope>NUCLEOTIDE SEQUENCE [LARGE SCALE GENOMIC DNA]</scope>
    <source>
        <strain evidence="2">JCM 1405</strain>
    </source>
</reference>
<accession>A0ABP3U2W2</accession>
<gene>
    <name evidence="1" type="ORF">GCM10008905_10930</name>
</gene>
<dbReference type="Proteomes" id="UP001500339">
    <property type="component" value="Unassembled WGS sequence"/>
</dbReference>
<evidence type="ECO:0000313" key="2">
    <source>
        <dbReference type="Proteomes" id="UP001500339"/>
    </source>
</evidence>
<keyword evidence="2" id="KW-1185">Reference proteome</keyword>
<organism evidence="1 2">
    <name type="scientific">Clostridium malenominatum</name>
    <dbReference type="NCBI Taxonomy" id="1539"/>
    <lineage>
        <taxon>Bacteria</taxon>
        <taxon>Bacillati</taxon>
        <taxon>Bacillota</taxon>
        <taxon>Clostridia</taxon>
        <taxon>Eubacteriales</taxon>
        <taxon>Clostridiaceae</taxon>
        <taxon>Clostridium</taxon>
    </lineage>
</organism>
<protein>
    <recommendedName>
        <fullName evidence="3">Holin</fullName>
    </recommendedName>
</protein>
<sequence length="64" mass="6730">MDCLDNISSKELVAIASLVSISLSEGKTPDEINVLGNLIVAIGSLMLTIAAQEQSLQSISNNKQ</sequence>
<dbReference type="RefSeq" id="WP_343767518.1">
    <property type="nucleotide sequence ID" value="NZ_BAAACF010000001.1"/>
</dbReference>